<dbReference type="AlphaFoldDB" id="A0A8T8S900"/>
<dbReference type="Proteomes" id="UP000077521">
    <property type="component" value="Unassembled WGS sequence"/>
</dbReference>
<organism evidence="2 3">
    <name type="scientific">Tilletia indica</name>
    <dbReference type="NCBI Taxonomy" id="43049"/>
    <lineage>
        <taxon>Eukaryota</taxon>
        <taxon>Fungi</taxon>
        <taxon>Dikarya</taxon>
        <taxon>Basidiomycota</taxon>
        <taxon>Ustilaginomycotina</taxon>
        <taxon>Exobasidiomycetes</taxon>
        <taxon>Tilletiales</taxon>
        <taxon>Tilletiaceae</taxon>
        <taxon>Tilletia</taxon>
    </lineage>
</organism>
<gene>
    <name evidence="2" type="ORF">A4X13_0g9534</name>
</gene>
<evidence type="ECO:0000256" key="1">
    <source>
        <dbReference type="SAM" id="MobiDB-lite"/>
    </source>
</evidence>
<feature type="region of interest" description="Disordered" evidence="1">
    <location>
        <begin position="165"/>
        <end position="205"/>
    </location>
</feature>
<evidence type="ECO:0000313" key="2">
    <source>
        <dbReference type="EMBL" id="KAE8235328.1"/>
    </source>
</evidence>
<accession>A0A8T8S900</accession>
<comment type="caution">
    <text evidence="2">The sequence shown here is derived from an EMBL/GenBank/DDBJ whole genome shotgun (WGS) entry which is preliminary data.</text>
</comment>
<dbReference type="EMBL" id="LWDF02002836">
    <property type="protein sequence ID" value="KAE8235328.1"/>
    <property type="molecule type" value="Genomic_DNA"/>
</dbReference>
<reference evidence="2" key="2">
    <citation type="journal article" date="2019" name="IMA Fungus">
        <title>Genome sequencing and comparison of five Tilletia species to identify candidate genes for the detection of regulated species infecting wheat.</title>
        <authorList>
            <person name="Nguyen H.D.T."/>
            <person name="Sultana T."/>
            <person name="Kesanakurti P."/>
            <person name="Hambleton S."/>
        </authorList>
    </citation>
    <scope>NUCLEOTIDE SEQUENCE</scope>
    <source>
        <strain evidence="2">DAOMC 236416</strain>
    </source>
</reference>
<name>A0A8T8S900_9BASI</name>
<sequence>MPSEEQIPKIVFGTHGLEDSSIPIDWDGAHENGVGPYLGLPAAPSSWTPSNPFYFGQMGLPAHVANLDARPVFFGASYDGCPAFDANEDPDQVGRPAPANCQDWSDMDVTLVETMGSSPTTPVSTAKTREVNFSLPGGQAAAEALINDASALDSLATASVVLSPTQTGHAVGPPNILGDEGTGSNAELASDALTTSSPGPLTQPP</sequence>
<evidence type="ECO:0000313" key="3">
    <source>
        <dbReference type="Proteomes" id="UP000077521"/>
    </source>
</evidence>
<proteinExistence type="predicted"/>
<reference evidence="2" key="1">
    <citation type="submission" date="2016-04" db="EMBL/GenBank/DDBJ databases">
        <authorList>
            <person name="Nguyen H.D."/>
            <person name="Samba Siva P."/>
            <person name="Cullis J."/>
            <person name="Levesque C.A."/>
            <person name="Hambleton S."/>
        </authorList>
    </citation>
    <scope>NUCLEOTIDE SEQUENCE</scope>
    <source>
        <strain evidence="2">DAOMC 236416</strain>
    </source>
</reference>
<feature type="compositionally biased region" description="Polar residues" evidence="1">
    <location>
        <begin position="182"/>
        <end position="205"/>
    </location>
</feature>
<keyword evidence="3" id="KW-1185">Reference proteome</keyword>
<feature type="non-terminal residue" evidence="2">
    <location>
        <position position="1"/>
    </location>
</feature>
<protein>
    <submittedName>
        <fullName evidence="2">Uncharacterized protein</fullName>
    </submittedName>
</protein>